<feature type="transmembrane region" description="Helical" evidence="2">
    <location>
        <begin position="204"/>
        <end position="225"/>
    </location>
</feature>
<dbReference type="GO" id="GO:0016020">
    <property type="term" value="C:membrane"/>
    <property type="evidence" value="ECO:0007669"/>
    <property type="project" value="InterPro"/>
</dbReference>
<feature type="transmembrane region" description="Helical" evidence="2">
    <location>
        <begin position="273"/>
        <end position="289"/>
    </location>
</feature>
<feature type="transmembrane region" description="Helical" evidence="2">
    <location>
        <begin position="74"/>
        <end position="95"/>
    </location>
</feature>
<comment type="caution">
    <text evidence="4">The sequence shown here is derived from an EMBL/GenBank/DDBJ whole genome shotgun (WGS) entry which is preliminary data.</text>
</comment>
<evidence type="ECO:0000313" key="5">
    <source>
        <dbReference type="Proteomes" id="UP000275749"/>
    </source>
</evidence>
<protein>
    <submittedName>
        <fullName evidence="4">EamA-like transporter family protein</fullName>
    </submittedName>
</protein>
<name>A0A3N1ZVP2_9ACTN</name>
<evidence type="ECO:0000256" key="1">
    <source>
        <dbReference type="ARBA" id="ARBA00007362"/>
    </source>
</evidence>
<feature type="transmembrane region" description="Helical" evidence="2">
    <location>
        <begin position="295"/>
        <end position="317"/>
    </location>
</feature>
<keyword evidence="2" id="KW-1133">Transmembrane helix</keyword>
<feature type="transmembrane region" description="Helical" evidence="2">
    <location>
        <begin position="43"/>
        <end position="62"/>
    </location>
</feature>
<reference evidence="4 5" key="1">
    <citation type="submission" date="2018-11" db="EMBL/GenBank/DDBJ databases">
        <title>Sequencing the genomes of 1000 actinobacteria strains.</title>
        <authorList>
            <person name="Klenk H.-P."/>
        </authorList>
    </citation>
    <scope>NUCLEOTIDE SEQUENCE [LARGE SCALE GENOMIC DNA]</scope>
    <source>
        <strain evidence="4 5">DSM 10546</strain>
    </source>
</reference>
<proteinExistence type="inferred from homology"/>
<feature type="transmembrane region" description="Helical" evidence="2">
    <location>
        <begin position="129"/>
        <end position="152"/>
    </location>
</feature>
<comment type="similarity">
    <text evidence="1">Belongs to the EamA transporter family.</text>
</comment>
<feature type="transmembrane region" description="Helical" evidence="2">
    <location>
        <begin position="101"/>
        <end position="122"/>
    </location>
</feature>
<evidence type="ECO:0000259" key="3">
    <source>
        <dbReference type="Pfam" id="PF00892"/>
    </source>
</evidence>
<dbReference type="Proteomes" id="UP000275749">
    <property type="component" value="Unassembled WGS sequence"/>
</dbReference>
<dbReference type="RefSeq" id="WP_123575863.1">
    <property type="nucleotide sequence ID" value="NZ_RKHG01000001.1"/>
</dbReference>
<sequence>MNKKIGFIAMLISATGMGLVGTLGRLSTPVDPTTGTKYITGDFLAAGRMLTGALGFLLIVLLTKKWQQMRSTRLSFAVIAGGLSIGTSLALYVSSTLMTTIANAVFLIYTGPLFSALLARIFLKEKIRLANAVCLVLVFLGMVMTVGLVNLGPDGLSFGLDLGANPELPNKTVGDLFGLGSGLFYGLALFFYRYRGDIPSEVRGVWNFVFGAVGAGLVMVLRIRFLDDTNPFRVMTRSNWSWAVVLFLVCGLLAIGLLVVAGKNLMAVELSTTSYWECLVALLLGALIWHESMTLIGAIGGALILLGGLGPIIYDVALAPRRRRMQAEAEASPQSVPEPG</sequence>
<dbReference type="Pfam" id="PF00892">
    <property type="entry name" value="EamA"/>
    <property type="match status" value="2"/>
</dbReference>
<dbReference type="InterPro" id="IPR000620">
    <property type="entry name" value="EamA_dom"/>
</dbReference>
<dbReference type="EMBL" id="RKHG01000001">
    <property type="protein sequence ID" value="ROR54905.1"/>
    <property type="molecule type" value="Genomic_DNA"/>
</dbReference>
<accession>A0A3N1ZVP2</accession>
<dbReference type="AlphaFoldDB" id="A0A3N1ZVP2"/>
<keyword evidence="2" id="KW-0812">Transmembrane</keyword>
<evidence type="ECO:0000313" key="4">
    <source>
        <dbReference type="EMBL" id="ROR54905.1"/>
    </source>
</evidence>
<dbReference type="InterPro" id="IPR037185">
    <property type="entry name" value="EmrE-like"/>
</dbReference>
<gene>
    <name evidence="4" type="ORF">EDD41_2139</name>
</gene>
<feature type="transmembrane region" description="Helical" evidence="2">
    <location>
        <begin position="172"/>
        <end position="192"/>
    </location>
</feature>
<evidence type="ECO:0000256" key="2">
    <source>
        <dbReference type="SAM" id="Phobius"/>
    </source>
</evidence>
<feature type="transmembrane region" description="Helical" evidence="2">
    <location>
        <begin position="5"/>
        <end position="23"/>
    </location>
</feature>
<feature type="domain" description="EamA" evidence="3">
    <location>
        <begin position="5"/>
        <end position="146"/>
    </location>
</feature>
<dbReference type="PANTHER" id="PTHR22911">
    <property type="entry name" value="ACYL-MALONYL CONDENSING ENZYME-RELATED"/>
    <property type="match status" value="1"/>
</dbReference>
<feature type="transmembrane region" description="Helical" evidence="2">
    <location>
        <begin position="240"/>
        <end position="261"/>
    </location>
</feature>
<keyword evidence="2" id="KW-0472">Membrane</keyword>
<dbReference type="SUPFAM" id="SSF103481">
    <property type="entry name" value="Multidrug resistance efflux transporter EmrE"/>
    <property type="match status" value="2"/>
</dbReference>
<organism evidence="4 5">
    <name type="scientific">Luteococcus japonicus</name>
    <dbReference type="NCBI Taxonomy" id="33984"/>
    <lineage>
        <taxon>Bacteria</taxon>
        <taxon>Bacillati</taxon>
        <taxon>Actinomycetota</taxon>
        <taxon>Actinomycetes</taxon>
        <taxon>Propionibacteriales</taxon>
        <taxon>Propionibacteriaceae</taxon>
        <taxon>Luteococcus</taxon>
    </lineage>
</organism>
<feature type="domain" description="EamA" evidence="3">
    <location>
        <begin position="173"/>
        <end position="307"/>
    </location>
</feature>